<dbReference type="Proteomes" id="UP001064879">
    <property type="component" value="Chromosome"/>
</dbReference>
<reference evidence="5" key="1">
    <citation type="submission" date="2022-03" db="EMBL/GenBank/DDBJ databases">
        <title>Brevibacterium spongiae sp. nov., isolated from marine sponge.</title>
        <authorList>
            <person name="Li Z."/>
            <person name="Zhang M."/>
        </authorList>
    </citation>
    <scope>NUCLEOTIDE SEQUENCE</scope>
    <source>
        <strain evidence="5">WHS-Z9</strain>
    </source>
</reference>
<keyword evidence="3" id="KW-0812">Transmembrane</keyword>
<dbReference type="PANTHER" id="PTHR37813">
    <property type="entry name" value="FELS-2 PROPHAGE PROTEIN"/>
    <property type="match status" value="1"/>
</dbReference>
<gene>
    <name evidence="5" type="ORF">L1F31_12885</name>
</gene>
<organism evidence="5 6">
    <name type="scientific">Brevibacterium spongiae</name>
    <dbReference type="NCBI Taxonomy" id="2909672"/>
    <lineage>
        <taxon>Bacteria</taxon>
        <taxon>Bacillati</taxon>
        <taxon>Actinomycetota</taxon>
        <taxon>Actinomycetes</taxon>
        <taxon>Micrococcales</taxon>
        <taxon>Brevibacteriaceae</taxon>
        <taxon>Brevibacterium</taxon>
    </lineage>
</organism>
<dbReference type="Pfam" id="PF10145">
    <property type="entry name" value="PhageMin_Tail"/>
    <property type="match status" value="1"/>
</dbReference>
<evidence type="ECO:0000313" key="6">
    <source>
        <dbReference type="Proteomes" id="UP001064879"/>
    </source>
</evidence>
<dbReference type="InterPro" id="IPR010090">
    <property type="entry name" value="Phage_tape_meas"/>
</dbReference>
<sequence>MDGLKAATWGKAADQAGDAASDNLTLDSGKFDADAEQAQGSLNASEFGAAADQASAAASSGLTLDDAKFAADADAAADQLNSSEFRAAAGEASAAASSALTLDSGKFAGDANAAADEISPSKFRGAAKGASNAASSALTLDDSKFSGDAKSAMEALSSTEWKAAGTAAGAAAAAGLGIGMTSAINVDGAVNKVSAKLQLTEAESARVGKVAGGLFADGYGDSIDDITGSVSAVISSMEGMRGASESELSKVTEAALGVAETFDIDVSRAAQVAGQMMRQGLAPDAQAAFDMIAQGASKVSDGLEGDLLDALDEYGPYFEQLGLSGESAMSMLVQGAEKGMYGIDKTGDALKELSLRMVESDTTASDALSSMGLNMDTLADDMAVGGERGRSAMNEVVDGLLGIQDPGKRASAAIDLFGGPLEDMSTADIPKFLQTLKTGGDGLGDFGGAATRAGQELNSGLGSQLDQLKRSFVQQLGGIGQQILPMIQPVLDMLKQFMPVIAPITLAVGAFGAAVLGINAAMAAWTAITTAWTAVTKVAAIAQRAFNLALIANPIGIVITAIIALVGFLIWFFTQTEVGKQIWSGFIDWLAAAWEWIKTTAVAVFDATVQAIKTAWTWIKDTTVNIWNAIVDWIKSTWDKITTSVSDAVNKVKEWISKAWNTIKSTTSNVWNAIKTAISNVFTSVVRNVQARVNFIKSSIQNAWARVKSVTSSAWNGIKTAVSNGITGAVNFVRQLPGRALSALGNIGSKLYNSGWSMIQGFKDGIVNAFSNAVNAVKNGLNRIRNFFPFSPAKEGPFSGKGWTFYSGQSMSEGLAAGIASKEADVARQTEAIMKAAAFSAPDVGIDATGRKDRASQVEHDPSSNITFNITNPVAEPTSETARKASAYIGVSV</sequence>
<feature type="transmembrane region" description="Helical" evidence="3">
    <location>
        <begin position="500"/>
        <end position="528"/>
    </location>
</feature>
<accession>A0ABY5SKF0</accession>
<keyword evidence="6" id="KW-1185">Reference proteome</keyword>
<protein>
    <submittedName>
        <fullName evidence="5">Phage tail tape measure protein</fullName>
    </submittedName>
</protein>
<keyword evidence="3" id="KW-0472">Membrane</keyword>
<dbReference type="NCBIfam" id="TIGR01760">
    <property type="entry name" value="tape_meas_TP901"/>
    <property type="match status" value="1"/>
</dbReference>
<proteinExistence type="predicted"/>
<evidence type="ECO:0000256" key="2">
    <source>
        <dbReference type="SAM" id="MobiDB-lite"/>
    </source>
</evidence>
<dbReference type="PANTHER" id="PTHR37813:SF1">
    <property type="entry name" value="FELS-2 PROPHAGE PROTEIN"/>
    <property type="match status" value="1"/>
</dbReference>
<feature type="transmembrane region" description="Helical" evidence="3">
    <location>
        <begin position="548"/>
        <end position="573"/>
    </location>
</feature>
<dbReference type="EMBL" id="CP093443">
    <property type="protein sequence ID" value="UVI35010.1"/>
    <property type="molecule type" value="Genomic_DNA"/>
</dbReference>
<keyword evidence="3" id="KW-1133">Transmembrane helix</keyword>
<feature type="region of interest" description="Disordered" evidence="2">
    <location>
        <begin position="1"/>
        <end position="23"/>
    </location>
</feature>
<feature type="domain" description="Phage tail tape measure protein" evidence="4">
    <location>
        <begin position="218"/>
        <end position="418"/>
    </location>
</feature>
<evidence type="ECO:0000259" key="4">
    <source>
        <dbReference type="Pfam" id="PF10145"/>
    </source>
</evidence>
<name>A0ABY5SKF0_9MICO</name>
<keyword evidence="1" id="KW-1188">Viral release from host cell</keyword>
<dbReference type="RefSeq" id="WP_265417683.1">
    <property type="nucleotide sequence ID" value="NZ_CP093443.1"/>
</dbReference>
<dbReference type="Gene3D" id="1.20.120.20">
    <property type="entry name" value="Apolipoprotein"/>
    <property type="match status" value="1"/>
</dbReference>
<evidence type="ECO:0000313" key="5">
    <source>
        <dbReference type="EMBL" id="UVI35010.1"/>
    </source>
</evidence>
<evidence type="ECO:0000256" key="3">
    <source>
        <dbReference type="SAM" id="Phobius"/>
    </source>
</evidence>
<evidence type="ECO:0000256" key="1">
    <source>
        <dbReference type="ARBA" id="ARBA00022612"/>
    </source>
</evidence>